<reference evidence="3" key="1">
    <citation type="submission" date="2023-07" db="EMBL/GenBank/DDBJ databases">
        <title>A chromosome-level genome assembly of Lolium multiflorum.</title>
        <authorList>
            <person name="Chen Y."/>
            <person name="Copetti D."/>
            <person name="Kolliker R."/>
            <person name="Studer B."/>
        </authorList>
    </citation>
    <scope>NUCLEOTIDE SEQUENCE</scope>
    <source>
        <strain evidence="3">02402/16</strain>
        <tissue evidence="3">Leaf</tissue>
    </source>
</reference>
<dbReference type="Proteomes" id="UP001231189">
    <property type="component" value="Unassembled WGS sequence"/>
</dbReference>
<comment type="caution">
    <text evidence="3">The sequence shown here is derived from an EMBL/GenBank/DDBJ whole genome shotgun (WGS) entry which is preliminary data.</text>
</comment>
<dbReference type="PANTHER" id="PTHR33326:SF23">
    <property type="entry name" value="DUF295 DOMAIN-CONTAINING PROTEIN"/>
    <property type="match status" value="1"/>
</dbReference>
<feature type="compositionally biased region" description="Acidic residues" evidence="1">
    <location>
        <begin position="140"/>
        <end position="150"/>
    </location>
</feature>
<evidence type="ECO:0000313" key="3">
    <source>
        <dbReference type="EMBL" id="KAK1627531.1"/>
    </source>
</evidence>
<dbReference type="AlphaFoldDB" id="A0AAD8RKG4"/>
<dbReference type="EMBL" id="JAUUTY010000005">
    <property type="protein sequence ID" value="KAK1627531.1"/>
    <property type="molecule type" value="Genomic_DNA"/>
</dbReference>
<dbReference type="Pfam" id="PF12274">
    <property type="entry name" value="DUF3615"/>
    <property type="match status" value="1"/>
</dbReference>
<accession>A0AAD8RKG4</accession>
<sequence>MHTIFSFDLATGKYAMRSNELLGSAAANPSPEDVETQESDTFNLHGPPEKAADEPEKATAGKRKRGAFVDDELVAFTNMTVTDDLMVALSHLVDHKAQSCSFVGMIEPHPVLWLRNYLAKVGRLKMLSLDDAPQTSDSSECSDDNSDEDGECPFGNPFLKDSYGNLTKWRLSDLDAAFTKHLEDEAKNPKPKERKYTKEEKLKMHEDRMEGYMKIALHQYNSKEELVGDMRFEFEKAQSQSWIVEGEFDDLFYYHFNFTAKQARSSVFTFFAEVTPEDGDDCDVICCKLLNDDDNGHCFGCEYEEVDDLRHPACESVYIGGHEDRPCPFMENSETEDDSD</sequence>
<feature type="region of interest" description="Disordered" evidence="1">
    <location>
        <begin position="24"/>
        <end position="64"/>
    </location>
</feature>
<feature type="domain" description="DUF3615" evidence="2">
    <location>
        <begin position="214"/>
        <end position="312"/>
    </location>
</feature>
<dbReference type="PANTHER" id="PTHR33326">
    <property type="entry name" value="OS05G0543800 PROTEIN"/>
    <property type="match status" value="1"/>
</dbReference>
<evidence type="ECO:0000259" key="2">
    <source>
        <dbReference type="Pfam" id="PF12274"/>
    </source>
</evidence>
<evidence type="ECO:0000313" key="4">
    <source>
        <dbReference type="Proteomes" id="UP001231189"/>
    </source>
</evidence>
<proteinExistence type="predicted"/>
<protein>
    <recommendedName>
        <fullName evidence="2">DUF3615 domain-containing protein</fullName>
    </recommendedName>
</protein>
<keyword evidence="4" id="KW-1185">Reference proteome</keyword>
<evidence type="ECO:0000256" key="1">
    <source>
        <dbReference type="SAM" id="MobiDB-lite"/>
    </source>
</evidence>
<feature type="region of interest" description="Disordered" evidence="1">
    <location>
        <begin position="131"/>
        <end position="150"/>
    </location>
</feature>
<organism evidence="3 4">
    <name type="scientific">Lolium multiflorum</name>
    <name type="common">Italian ryegrass</name>
    <name type="synonym">Lolium perenne subsp. multiflorum</name>
    <dbReference type="NCBI Taxonomy" id="4521"/>
    <lineage>
        <taxon>Eukaryota</taxon>
        <taxon>Viridiplantae</taxon>
        <taxon>Streptophyta</taxon>
        <taxon>Embryophyta</taxon>
        <taxon>Tracheophyta</taxon>
        <taxon>Spermatophyta</taxon>
        <taxon>Magnoliopsida</taxon>
        <taxon>Liliopsida</taxon>
        <taxon>Poales</taxon>
        <taxon>Poaceae</taxon>
        <taxon>BOP clade</taxon>
        <taxon>Pooideae</taxon>
        <taxon>Poodae</taxon>
        <taxon>Poeae</taxon>
        <taxon>Poeae Chloroplast Group 2 (Poeae type)</taxon>
        <taxon>Loliodinae</taxon>
        <taxon>Loliinae</taxon>
        <taxon>Lolium</taxon>
    </lineage>
</organism>
<name>A0AAD8RKG4_LOLMU</name>
<gene>
    <name evidence="3" type="ORF">QYE76_001846</name>
</gene>
<feature type="compositionally biased region" description="Basic and acidic residues" evidence="1">
    <location>
        <begin position="47"/>
        <end position="59"/>
    </location>
</feature>
<dbReference type="InterPro" id="IPR022059">
    <property type="entry name" value="DUF3615"/>
</dbReference>